<gene>
    <name evidence="1" type="ORF">SAMN05216362_1326</name>
</gene>
<dbReference type="OrthoDB" id="2721746at2"/>
<name>A0A1H9JMS2_9BACI</name>
<dbReference type="Proteomes" id="UP000199427">
    <property type="component" value="Unassembled WGS sequence"/>
</dbReference>
<sequence length="71" mass="8710">MILTSKTNRFKIKTFFDESMQERSIRVLDRQLGKTFIYYEDEVDIINNRHLLPLKHYLKKRMHFIRSGAYD</sequence>
<accession>A0A1H9JMS2</accession>
<keyword evidence="2" id="KW-1185">Reference proteome</keyword>
<reference evidence="1 2" key="1">
    <citation type="submission" date="2016-10" db="EMBL/GenBank/DDBJ databases">
        <authorList>
            <person name="de Groot N.N."/>
        </authorList>
    </citation>
    <scope>NUCLEOTIDE SEQUENCE [LARGE SCALE GENOMIC DNA]</scope>
    <source>
        <strain evidence="1 2">DSM 21633</strain>
    </source>
</reference>
<dbReference type="AlphaFoldDB" id="A0A1H9JMS2"/>
<evidence type="ECO:0000313" key="2">
    <source>
        <dbReference type="Proteomes" id="UP000199427"/>
    </source>
</evidence>
<protein>
    <submittedName>
        <fullName evidence="1">Uncharacterized protein</fullName>
    </submittedName>
</protein>
<dbReference type="EMBL" id="FOES01000032">
    <property type="protein sequence ID" value="SEQ88244.1"/>
    <property type="molecule type" value="Genomic_DNA"/>
</dbReference>
<proteinExistence type="predicted"/>
<dbReference type="RefSeq" id="WP_091774650.1">
    <property type="nucleotide sequence ID" value="NZ_FOES01000032.1"/>
</dbReference>
<organism evidence="1 2">
    <name type="scientific">Piscibacillus halophilus</name>
    <dbReference type="NCBI Taxonomy" id="571933"/>
    <lineage>
        <taxon>Bacteria</taxon>
        <taxon>Bacillati</taxon>
        <taxon>Bacillota</taxon>
        <taxon>Bacilli</taxon>
        <taxon>Bacillales</taxon>
        <taxon>Bacillaceae</taxon>
        <taxon>Piscibacillus</taxon>
    </lineage>
</organism>
<evidence type="ECO:0000313" key="1">
    <source>
        <dbReference type="EMBL" id="SEQ88244.1"/>
    </source>
</evidence>